<dbReference type="Pfam" id="PF13715">
    <property type="entry name" value="CarbopepD_reg_2"/>
    <property type="match status" value="1"/>
</dbReference>
<keyword evidence="13" id="KW-0675">Receptor</keyword>
<dbReference type="SUPFAM" id="SSF49464">
    <property type="entry name" value="Carboxypeptidase regulatory domain-like"/>
    <property type="match status" value="1"/>
</dbReference>
<dbReference type="HOGENOM" id="CLU_004317_0_2_10"/>
<keyword evidence="2 8" id="KW-0813">Transport</keyword>
<dbReference type="NCBIfam" id="TIGR04057">
    <property type="entry name" value="SusC_RagA_signa"/>
    <property type="match status" value="1"/>
</dbReference>
<evidence type="ECO:0000259" key="11">
    <source>
        <dbReference type="Pfam" id="PF00593"/>
    </source>
</evidence>
<comment type="subcellular location">
    <subcellularLocation>
        <location evidence="1 8">Cell outer membrane</location>
        <topology evidence="1 8">Multi-pass membrane protein</topology>
    </subcellularLocation>
</comment>
<evidence type="ECO:0000256" key="10">
    <source>
        <dbReference type="SAM" id="SignalP"/>
    </source>
</evidence>
<gene>
    <name evidence="13" type="ORF">Premu_2266</name>
</gene>
<reference evidence="14" key="1">
    <citation type="journal article" date="2011" name="Stand. Genomic Sci.">
        <title>Non-contiguous finished genome sequence of the opportunistic oral pathogen Prevotella multisaccharivorax type strain (PPPA20).</title>
        <authorList>
            <person name="Pati A."/>
            <person name="Gronow S."/>
            <person name="Lu M."/>
            <person name="Lapidus A."/>
            <person name="Nolan M."/>
            <person name="Lucas S."/>
            <person name="Hammon N."/>
            <person name="Deshpande S."/>
            <person name="Cheng J.F."/>
            <person name="Tapia R."/>
            <person name="Han C."/>
            <person name="Goodwin L."/>
            <person name="Pitluck S."/>
            <person name="Liolios K."/>
            <person name="Pagani I."/>
            <person name="Mavromatis K."/>
            <person name="Mikhailova N."/>
            <person name="Huntemann M."/>
            <person name="Chen A."/>
            <person name="Palaniappan K."/>
            <person name="Land M."/>
            <person name="Hauser L."/>
            <person name="Detter J.C."/>
            <person name="Brambilla E.M."/>
            <person name="Rohde M."/>
            <person name="Goker M."/>
            <person name="Woyke T."/>
            <person name="Bristow J."/>
            <person name="Eisen J.A."/>
            <person name="Markowitz V."/>
            <person name="Hugenholtz P."/>
            <person name="Kyrpides N.C."/>
            <person name="Klenk H.P."/>
            <person name="Ivanova N."/>
        </authorList>
    </citation>
    <scope>NUCLEOTIDE SEQUENCE [LARGE SCALE GENOMIC DNA]</scope>
    <source>
        <strain evidence="14">DSM 17128</strain>
    </source>
</reference>
<feature type="chain" id="PRO_5003381183" evidence="10">
    <location>
        <begin position="26"/>
        <end position="995"/>
    </location>
</feature>
<dbReference type="Gene3D" id="2.170.130.10">
    <property type="entry name" value="TonB-dependent receptor, plug domain"/>
    <property type="match status" value="1"/>
</dbReference>
<dbReference type="InterPro" id="IPR036942">
    <property type="entry name" value="Beta-barrel_TonB_sf"/>
</dbReference>
<dbReference type="RefSeq" id="WP_007575363.1">
    <property type="nucleotide sequence ID" value="NZ_BPTS01000002.1"/>
</dbReference>
<keyword evidence="4 8" id="KW-0812">Transmembrane</keyword>
<keyword evidence="6 8" id="KW-0472">Membrane</keyword>
<dbReference type="InterPro" id="IPR012910">
    <property type="entry name" value="Plug_dom"/>
</dbReference>
<feature type="signal peptide" evidence="10">
    <location>
        <begin position="1"/>
        <end position="25"/>
    </location>
</feature>
<evidence type="ECO:0000259" key="12">
    <source>
        <dbReference type="Pfam" id="PF07715"/>
    </source>
</evidence>
<dbReference type="AlphaFoldDB" id="F8N8Q7"/>
<dbReference type="Pfam" id="PF07715">
    <property type="entry name" value="Plug"/>
    <property type="match status" value="1"/>
</dbReference>
<keyword evidence="14" id="KW-1185">Reference proteome</keyword>
<dbReference type="eggNOG" id="COG1629">
    <property type="taxonomic scope" value="Bacteria"/>
</dbReference>
<evidence type="ECO:0000256" key="3">
    <source>
        <dbReference type="ARBA" id="ARBA00022452"/>
    </source>
</evidence>
<feature type="domain" description="TonB-dependent receptor-like beta-barrel" evidence="11">
    <location>
        <begin position="406"/>
        <end position="949"/>
    </location>
</feature>
<evidence type="ECO:0000313" key="14">
    <source>
        <dbReference type="Proteomes" id="UP000002772"/>
    </source>
</evidence>
<comment type="similarity">
    <text evidence="8 9">Belongs to the TonB-dependent receptor family.</text>
</comment>
<dbReference type="GO" id="GO:0009279">
    <property type="term" value="C:cell outer membrane"/>
    <property type="evidence" value="ECO:0007669"/>
    <property type="project" value="UniProtKB-SubCell"/>
</dbReference>
<evidence type="ECO:0000256" key="5">
    <source>
        <dbReference type="ARBA" id="ARBA00023077"/>
    </source>
</evidence>
<dbReference type="EMBL" id="GL945017">
    <property type="protein sequence ID" value="EGN57652.1"/>
    <property type="molecule type" value="Genomic_DNA"/>
</dbReference>
<dbReference type="SUPFAM" id="SSF56935">
    <property type="entry name" value="Porins"/>
    <property type="match status" value="1"/>
</dbReference>
<evidence type="ECO:0000256" key="1">
    <source>
        <dbReference type="ARBA" id="ARBA00004571"/>
    </source>
</evidence>
<dbReference type="InterPro" id="IPR023997">
    <property type="entry name" value="TonB-dep_OMP_SusC/RagA_CS"/>
</dbReference>
<dbReference type="PROSITE" id="PS52016">
    <property type="entry name" value="TONB_DEPENDENT_REC_3"/>
    <property type="match status" value="1"/>
</dbReference>
<dbReference type="FunFam" id="2.170.130.10:FF:000008">
    <property type="entry name" value="SusC/RagA family TonB-linked outer membrane protein"/>
    <property type="match status" value="1"/>
</dbReference>
<accession>F8N8Q7</accession>
<evidence type="ECO:0000256" key="2">
    <source>
        <dbReference type="ARBA" id="ARBA00022448"/>
    </source>
</evidence>
<dbReference type="InterPro" id="IPR023996">
    <property type="entry name" value="TonB-dep_OMP_SusC/RagA"/>
</dbReference>
<protein>
    <submittedName>
        <fullName evidence="13">TonB-dependent receptor</fullName>
    </submittedName>
</protein>
<dbReference type="InterPro" id="IPR000531">
    <property type="entry name" value="Beta-barrel_TonB"/>
</dbReference>
<evidence type="ECO:0000256" key="7">
    <source>
        <dbReference type="ARBA" id="ARBA00023237"/>
    </source>
</evidence>
<dbReference type="FunFam" id="2.60.40.1120:FF:000003">
    <property type="entry name" value="Outer membrane protein Omp121"/>
    <property type="match status" value="1"/>
</dbReference>
<keyword evidence="7 8" id="KW-0998">Cell outer membrane</keyword>
<organism evidence="13 14">
    <name type="scientific">Hallella multisaccharivorax DSM 17128</name>
    <dbReference type="NCBI Taxonomy" id="688246"/>
    <lineage>
        <taxon>Bacteria</taxon>
        <taxon>Pseudomonadati</taxon>
        <taxon>Bacteroidota</taxon>
        <taxon>Bacteroidia</taxon>
        <taxon>Bacteroidales</taxon>
        <taxon>Prevotellaceae</taxon>
        <taxon>Hallella</taxon>
    </lineage>
</organism>
<dbReference type="Gene3D" id="2.60.40.1120">
    <property type="entry name" value="Carboxypeptidase-like, regulatory domain"/>
    <property type="match status" value="1"/>
</dbReference>
<dbReference type="Gene3D" id="2.40.170.20">
    <property type="entry name" value="TonB-dependent receptor, beta-barrel domain"/>
    <property type="match status" value="1"/>
</dbReference>
<name>F8N8Q7_9BACT</name>
<evidence type="ECO:0000313" key="13">
    <source>
        <dbReference type="EMBL" id="EGN57652.1"/>
    </source>
</evidence>
<dbReference type="InterPro" id="IPR008969">
    <property type="entry name" value="CarboxyPept-like_regulatory"/>
</dbReference>
<keyword evidence="10" id="KW-0732">Signal</keyword>
<dbReference type="NCBIfam" id="TIGR04056">
    <property type="entry name" value="OMP_RagA_SusC"/>
    <property type="match status" value="1"/>
</dbReference>
<dbReference type="InterPro" id="IPR037066">
    <property type="entry name" value="Plug_dom_sf"/>
</dbReference>
<feature type="domain" description="TonB-dependent receptor plug" evidence="12">
    <location>
        <begin position="118"/>
        <end position="246"/>
    </location>
</feature>
<evidence type="ECO:0000256" key="4">
    <source>
        <dbReference type="ARBA" id="ARBA00022692"/>
    </source>
</evidence>
<dbReference type="InterPro" id="IPR039426">
    <property type="entry name" value="TonB-dep_rcpt-like"/>
</dbReference>
<sequence length="995" mass="109550">MQQTTFTKRILLFVATILCQLSVSAQSKVGGTVKDQNGEPVIGASVLVKGSSMGTVTDIDGNFTLDNIKGNATLVVSYIGFSSQEIAVNNRTKINVTLTEENNQLNEIVVVGYGTMKKSDLTGSVSDLQSKDFNKGLVTSPSDLLQGRTAGVNITSNGGEPGGGVTVRVRGSNSIRSGQDPLYVIDGVPLDASTDLQAGGGSITGVGSSSFTNPLNYINADDIETITVLKDASASAIYGSRAANGVVLITTKKNTQGKAQVNYSGSVSVSSLPKKLSLLNADEYRAFAKAKNVGITDLNHNTDWQDELFRTAYSHEHNLSISGGNADGGYRASGNIQSNDGIIKTTGMKKYTARFYAHQYLLNNRVHFEGSVTDSRVVQNRAPLGESGGYEGDLLLSALKLNPTFPIYNEDGTYYQNSSNVRNPVAMLNLTNDETQTDRILANIAATVDIVKGLKYKFSYALDRMKTSRRITQNQELVYMPSGGEAYINNVESKNYLIENYFTYDFKVGKAHSFNLLAGHSYQKYHDYWYSMSENGFNVKNVDYLNDLKYGNYNNISGNSDILEHELQSFYGRINYNLMEKYLLTANFRWDGSTRFGENNKYGFFPSVALAWRMSEEQFIRDLNVFSNLKFRIGYGVTGNQEIPDRISQMKLGTVTGAFLDGSGTPTTGITLTRTPNPDLKWESTGQFNIGLDFGFFNNRLTGSIDWYNKTTRNVLLQVYSIAPAPTTTMWSNVDGMHIINRGFEVTLNADIIRTKDLSWSVGVNFATNHNEVKGLPMSYISVGYPSGPGFSAPIQHIMSDQPLGTFWGPHFLGFDEKGYSIYEKDKDGNIVNRVIGNAQPDFTLNFNTTLAYKDWTLALNFNGMFGQDIYNNLNNVIGDATVFDSGFNITKKASQSPEAMDNPLDYSDRFIEDGSFLRLANAQLSYRLPIKPNNWVKGITLSLTGNNLFCITSYSGYDPEVDTYRVTDGIPAIGVGWTNYPKARSFTLGASINF</sequence>
<evidence type="ECO:0000256" key="6">
    <source>
        <dbReference type="ARBA" id="ARBA00023136"/>
    </source>
</evidence>
<keyword evidence="5 9" id="KW-0798">TonB box</keyword>
<evidence type="ECO:0000256" key="9">
    <source>
        <dbReference type="RuleBase" id="RU003357"/>
    </source>
</evidence>
<dbReference type="Pfam" id="PF00593">
    <property type="entry name" value="TonB_dep_Rec_b-barrel"/>
    <property type="match status" value="1"/>
</dbReference>
<proteinExistence type="inferred from homology"/>
<keyword evidence="3 8" id="KW-1134">Transmembrane beta strand</keyword>
<evidence type="ECO:0000256" key="8">
    <source>
        <dbReference type="PROSITE-ProRule" id="PRU01360"/>
    </source>
</evidence>
<dbReference type="STRING" id="688246.Premu_2266"/>
<dbReference type="Proteomes" id="UP000002772">
    <property type="component" value="Unassembled WGS sequence"/>
</dbReference>